<keyword evidence="2" id="KW-1185">Reference proteome</keyword>
<accession>U2E0V6</accession>
<comment type="caution">
    <text evidence="1">The sequence shown here is derived from an EMBL/GenBank/DDBJ whole genome shotgun (WGS) entry which is preliminary data.</text>
</comment>
<sequence>MSLGRLTQLISLVDKEDYHLAGVRKRLFSNDCSVDTSRLQHLLADDIGIDRLESFGAKFGRMQDTVVDKLIPAVLIAAGEPVAAAIDNLARMERLELIASADEWLQMRGLRNRLVHEYIDRPADLAPALERACRFSERMHADYACIRRYAVGRLGAEVPSSGLRNPDSP</sequence>
<reference evidence="1 2" key="1">
    <citation type="journal article" date="2011" name="J. Bacteriol.">
        <title>Genome sequence of Salinisphaera shabanensis, a gammaproteobacterium from the harsh, variable environment of the brine-seawater interface of the Shaban Deep in the Red Sea.</title>
        <authorList>
            <person name="Antunes A."/>
            <person name="Alam I."/>
            <person name="Bajic V.B."/>
            <person name="Stingl U."/>
        </authorList>
    </citation>
    <scope>NUCLEOTIDE SEQUENCE [LARGE SCALE GENOMIC DNA]</scope>
    <source>
        <strain evidence="1 2">E1L3A</strain>
    </source>
</reference>
<gene>
    <name evidence="1" type="ORF">SSPSH_003656</name>
</gene>
<evidence type="ECO:0008006" key="3">
    <source>
        <dbReference type="Google" id="ProtNLM"/>
    </source>
</evidence>
<dbReference type="EMBL" id="AFNV02000035">
    <property type="protein sequence ID" value="ERJ17551.1"/>
    <property type="molecule type" value="Genomic_DNA"/>
</dbReference>
<dbReference type="STRING" id="1033802.SSPSH_003656"/>
<proteinExistence type="predicted"/>
<organism evidence="1 2">
    <name type="scientific">Salinisphaera shabanensis E1L3A</name>
    <dbReference type="NCBI Taxonomy" id="1033802"/>
    <lineage>
        <taxon>Bacteria</taxon>
        <taxon>Pseudomonadati</taxon>
        <taxon>Pseudomonadota</taxon>
        <taxon>Gammaproteobacteria</taxon>
        <taxon>Salinisphaerales</taxon>
        <taxon>Salinisphaeraceae</taxon>
        <taxon>Salinisphaera</taxon>
    </lineage>
</organism>
<dbReference type="SUPFAM" id="SSF81593">
    <property type="entry name" value="Nucleotidyltransferase substrate binding subunit/domain"/>
    <property type="match status" value="1"/>
</dbReference>
<reference evidence="1 2" key="2">
    <citation type="journal article" date="2013" name="PLoS ONE">
        <title>INDIGO - INtegrated Data Warehouse of MIcrobial GenOmes with Examples from the Red Sea Extremophiles.</title>
        <authorList>
            <person name="Alam I."/>
            <person name="Antunes A."/>
            <person name="Kamau A.A."/>
            <person name="Ba Alawi W."/>
            <person name="Kalkatawi M."/>
            <person name="Stingl U."/>
            <person name="Bajic V.B."/>
        </authorList>
    </citation>
    <scope>NUCLEOTIDE SEQUENCE [LARGE SCALE GENOMIC DNA]</scope>
    <source>
        <strain evidence="1 2">E1L3A</strain>
    </source>
</reference>
<name>U2E0V6_9GAMM</name>
<dbReference type="eggNOG" id="ENOG50330B1">
    <property type="taxonomic scope" value="Bacteria"/>
</dbReference>
<dbReference type="Proteomes" id="UP000006242">
    <property type="component" value="Unassembled WGS sequence"/>
</dbReference>
<dbReference type="AlphaFoldDB" id="U2E0V6"/>
<evidence type="ECO:0000313" key="1">
    <source>
        <dbReference type="EMBL" id="ERJ17551.1"/>
    </source>
</evidence>
<dbReference type="RefSeq" id="WP_021031931.1">
    <property type="nucleotide sequence ID" value="NZ_AFNV02000035.1"/>
</dbReference>
<dbReference type="OrthoDB" id="13547at2"/>
<protein>
    <recommendedName>
        <fullName evidence="3">DUF86 domain-containing protein</fullName>
    </recommendedName>
</protein>
<dbReference type="Gene3D" id="1.20.120.330">
    <property type="entry name" value="Nucleotidyltransferases domain 2"/>
    <property type="match status" value="1"/>
</dbReference>
<evidence type="ECO:0000313" key="2">
    <source>
        <dbReference type="Proteomes" id="UP000006242"/>
    </source>
</evidence>